<dbReference type="GO" id="GO:0009236">
    <property type="term" value="P:cobalamin biosynthetic process"/>
    <property type="evidence" value="ECO:0007669"/>
    <property type="project" value="UniProtKB-UniPathway"/>
</dbReference>
<evidence type="ECO:0000256" key="7">
    <source>
        <dbReference type="ARBA" id="ARBA00022679"/>
    </source>
</evidence>
<comment type="catalytic activity">
    <reaction evidence="1">
        <text>guanosine(46) in tRNA + S-adenosyl-L-methionine = N(7)-methylguanosine(46) in tRNA + S-adenosyl-L-homocysteine</text>
        <dbReference type="Rhea" id="RHEA:42708"/>
        <dbReference type="Rhea" id="RHEA-COMP:10188"/>
        <dbReference type="Rhea" id="RHEA-COMP:10189"/>
        <dbReference type="ChEBI" id="CHEBI:57856"/>
        <dbReference type="ChEBI" id="CHEBI:59789"/>
        <dbReference type="ChEBI" id="CHEBI:74269"/>
        <dbReference type="ChEBI" id="CHEBI:74480"/>
        <dbReference type="EC" id="2.1.1.33"/>
    </reaction>
</comment>
<accession>A0A2G3DTU8</accession>
<dbReference type="InterPro" id="IPR012818">
    <property type="entry name" value="CbiE"/>
</dbReference>
<evidence type="ECO:0000259" key="10">
    <source>
        <dbReference type="Pfam" id="PF00590"/>
    </source>
</evidence>
<dbReference type="NCBIfam" id="TIGR02469">
    <property type="entry name" value="CbiT"/>
    <property type="match status" value="1"/>
</dbReference>
<evidence type="ECO:0000256" key="2">
    <source>
        <dbReference type="ARBA" id="ARBA00003015"/>
    </source>
</evidence>
<dbReference type="EC" id="2.1.1.33" evidence="4"/>
<evidence type="ECO:0000256" key="8">
    <source>
        <dbReference type="ARBA" id="ARBA00022691"/>
    </source>
</evidence>
<evidence type="ECO:0000313" key="12">
    <source>
        <dbReference type="Proteomes" id="UP000225889"/>
    </source>
</evidence>
<comment type="pathway">
    <text evidence="3">Cofactor biosynthesis; adenosylcobalamin biosynthesis.</text>
</comment>
<dbReference type="Proteomes" id="UP000225889">
    <property type="component" value="Unassembled WGS sequence"/>
</dbReference>
<dbReference type="Pfam" id="PF00590">
    <property type="entry name" value="TP_methylase"/>
    <property type="match status" value="1"/>
</dbReference>
<keyword evidence="7 11" id="KW-0808">Transferase</keyword>
<reference evidence="11 12" key="2">
    <citation type="submission" date="2017-10" db="EMBL/GenBank/DDBJ databases">
        <authorList>
            <person name="Banno H."/>
            <person name="Chua N.-H."/>
        </authorList>
    </citation>
    <scope>NUCLEOTIDE SEQUENCE [LARGE SCALE GENOMIC DNA]</scope>
    <source>
        <strain evidence="11 12">JK626</strain>
    </source>
</reference>
<dbReference type="NCBIfam" id="TIGR02467">
    <property type="entry name" value="CbiE"/>
    <property type="match status" value="1"/>
</dbReference>
<evidence type="ECO:0000256" key="6">
    <source>
        <dbReference type="ARBA" id="ARBA00022603"/>
    </source>
</evidence>
<dbReference type="UniPathway" id="UPA00148"/>
<reference evidence="11 12" key="1">
    <citation type="submission" date="2017-10" db="EMBL/GenBank/DDBJ databases">
        <title>Resolving the taxonomy of Roseburia spp., Eubacterium rectale and Agathobacter spp. through phylogenomic analysis.</title>
        <authorList>
            <person name="Sheridan P.O."/>
            <person name="Walker A.W."/>
            <person name="Duncan S.H."/>
            <person name="Scott K.P."/>
            <person name="Toole P.W.O."/>
            <person name="Luis P."/>
            <person name="Flint H.J."/>
        </authorList>
    </citation>
    <scope>NUCLEOTIDE SEQUENCE [LARGE SCALE GENOMIC DNA]</scope>
    <source>
        <strain evidence="11 12">JK626</strain>
    </source>
</reference>
<dbReference type="CDD" id="cd11644">
    <property type="entry name" value="Precorrin-6Y-MT"/>
    <property type="match status" value="1"/>
</dbReference>
<name>A0A2G3DTU8_9FIRM</name>
<dbReference type="InterPro" id="IPR035996">
    <property type="entry name" value="4pyrrol_Methylase_sf"/>
</dbReference>
<sequence>MNKVIIFGGTTEGRRLAQTLAKKEVFCVYCVATDYGKDPIEESEYIEVRTGRLDSTAMVEMFECEQPDGIIDATHPFATAVKTEIEDALFRYITVPFYRLLRAEDNVDVSGCTFFDSALDVARALENTTGKVFLTTGSKELPVFCQSESLRERIIARVIPNIESLEICKEQGLKGSQIIAMQGPFSKAMNVAFLKESGASILVLKEGGQASGEAERIEAAGALGIKCFVIRRPQEKVEGLTFDQVRDKLFNLFRIDYSDDLEETDEVTSTMPEQGFDNKINVILAGFGMGPASQTREVLEAIEEADYIFGAPRMLVGFDSKAKKYPHYLAEDIVPILQQIAIDLKYGTKNVVILLSGDTGFYSGAAKLGKALDELNFCKTRILPGISSITAIAARAKENWQDGEILSTHGIKESTWKLQVLNGALHNKKTFVITSGAKDVRIIGEMLVSAEKEYGIRFKIFVGTNLYTDERVEWLTADKCASFNRDGLVTILIKNDNVIPKILAPSLLDSQFIRDKVPMSKEEIRALSVCKLQPTKNAVIYDIGSGSGSVAVELALLDPSVKVFAVEIKPEACSLIKKNIEKFSASNIELVEGAAPDVIRDLPAPTHVFIGGSGGRLEDILSELISRNTHIRIVINAVTLETISEINNVLKKFEIDDADIVQVTVSKSKKAGEYSLMQGQNPVYIVSFGVN</sequence>
<dbReference type="Pfam" id="PF02571">
    <property type="entry name" value="CbiJ"/>
    <property type="match status" value="1"/>
</dbReference>
<dbReference type="GO" id="GO:0008176">
    <property type="term" value="F:tRNA (guanine(46)-N7)-methyltransferase activity"/>
    <property type="evidence" value="ECO:0007669"/>
    <property type="project" value="UniProtKB-EC"/>
</dbReference>
<comment type="caution">
    <text evidence="11">The sequence shown here is derived from an EMBL/GenBank/DDBJ whole genome shotgun (WGS) entry which is preliminary data.</text>
</comment>
<dbReference type="AlphaFoldDB" id="A0A2G3DTU8"/>
<dbReference type="PANTHER" id="PTHR43182:SF1">
    <property type="entry name" value="COBALT-PRECORRIN-7 C(5)-METHYLTRANSFERASE"/>
    <property type="match status" value="1"/>
</dbReference>
<evidence type="ECO:0000256" key="1">
    <source>
        <dbReference type="ARBA" id="ARBA00000142"/>
    </source>
</evidence>
<evidence type="ECO:0000313" key="11">
    <source>
        <dbReference type="EMBL" id="PHU34467.1"/>
    </source>
</evidence>
<evidence type="ECO:0000256" key="9">
    <source>
        <dbReference type="ARBA" id="ARBA00022694"/>
    </source>
</evidence>
<organism evidence="11 12">
    <name type="scientific">Pseudobutyrivibrio ruminis</name>
    <dbReference type="NCBI Taxonomy" id="46206"/>
    <lineage>
        <taxon>Bacteria</taxon>
        <taxon>Bacillati</taxon>
        <taxon>Bacillota</taxon>
        <taxon>Clostridia</taxon>
        <taxon>Lachnospirales</taxon>
        <taxon>Lachnospiraceae</taxon>
        <taxon>Pseudobutyrivibrio</taxon>
    </lineage>
</organism>
<comment type="function">
    <text evidence="2">Catalyzes the formation of N(7)-methylguanine at position 46 (m7G46) in tRNA.</text>
</comment>
<feature type="domain" description="Tetrapyrrole methylase" evidence="10">
    <location>
        <begin position="282"/>
        <end position="444"/>
    </location>
</feature>
<evidence type="ECO:0000256" key="4">
    <source>
        <dbReference type="ARBA" id="ARBA00011977"/>
    </source>
</evidence>
<dbReference type="CDD" id="cd02440">
    <property type="entry name" value="AdoMet_MTases"/>
    <property type="match status" value="1"/>
</dbReference>
<dbReference type="SUPFAM" id="SSF53790">
    <property type="entry name" value="Tetrapyrrole methylase"/>
    <property type="match status" value="1"/>
</dbReference>
<dbReference type="Pfam" id="PF02390">
    <property type="entry name" value="Methyltransf_4"/>
    <property type="match status" value="1"/>
</dbReference>
<protein>
    <recommendedName>
        <fullName evidence="4">tRNA (guanine(46)-N(7))-methyltransferase</fullName>
        <ecNumber evidence="4">2.1.1.33</ecNumber>
    </recommendedName>
</protein>
<dbReference type="EMBL" id="PDYF01000020">
    <property type="protein sequence ID" value="PHU34467.1"/>
    <property type="molecule type" value="Genomic_DNA"/>
</dbReference>
<dbReference type="InterPro" id="IPR003723">
    <property type="entry name" value="Precorrin-6x_reduct"/>
</dbReference>
<dbReference type="SUPFAM" id="SSF53335">
    <property type="entry name" value="S-adenosyl-L-methionine-dependent methyltransferases"/>
    <property type="match status" value="1"/>
</dbReference>
<keyword evidence="8" id="KW-0949">S-adenosyl-L-methionine</keyword>
<evidence type="ECO:0000256" key="5">
    <source>
        <dbReference type="ARBA" id="ARBA00022573"/>
    </source>
</evidence>
<gene>
    <name evidence="11" type="ORF">CSX01_09755</name>
</gene>
<dbReference type="GO" id="GO:0016994">
    <property type="term" value="F:precorrin-6A reductase activity"/>
    <property type="evidence" value="ECO:0007669"/>
    <property type="project" value="InterPro"/>
</dbReference>
<keyword evidence="5" id="KW-0169">Cobalamin biosynthesis</keyword>
<keyword evidence="6 11" id="KW-0489">Methyltransferase</keyword>
<dbReference type="RefSeq" id="WP_099392241.1">
    <property type="nucleotide sequence ID" value="NZ_PDYF01000020.1"/>
</dbReference>
<dbReference type="PANTHER" id="PTHR43182">
    <property type="entry name" value="COBALT-PRECORRIN-6B C(15)-METHYLTRANSFERASE (DECARBOXYLATING)"/>
    <property type="match status" value="1"/>
</dbReference>
<dbReference type="InterPro" id="IPR050714">
    <property type="entry name" value="Cobalamin_biosynth_MTase"/>
</dbReference>
<dbReference type="InterPro" id="IPR000878">
    <property type="entry name" value="4pyrrol_Mease"/>
</dbReference>
<dbReference type="NCBIfam" id="TIGR00715">
    <property type="entry name" value="precor6x_red"/>
    <property type="match status" value="1"/>
</dbReference>
<dbReference type="InterPro" id="IPR029063">
    <property type="entry name" value="SAM-dependent_MTases_sf"/>
</dbReference>
<keyword evidence="9" id="KW-0819">tRNA processing</keyword>
<dbReference type="InterPro" id="IPR003358">
    <property type="entry name" value="tRNA_(Gua-N-7)_MeTrfase_Trmb"/>
</dbReference>
<dbReference type="Gene3D" id="3.40.50.150">
    <property type="entry name" value="Vaccinia Virus protein VP39"/>
    <property type="match status" value="1"/>
</dbReference>
<dbReference type="GO" id="GO:0008276">
    <property type="term" value="F:protein methyltransferase activity"/>
    <property type="evidence" value="ECO:0007669"/>
    <property type="project" value="InterPro"/>
</dbReference>
<proteinExistence type="predicted"/>
<dbReference type="PROSITE" id="PS51014">
    <property type="entry name" value="COBK_CBIJ"/>
    <property type="match status" value="1"/>
</dbReference>
<dbReference type="InterPro" id="IPR014008">
    <property type="entry name" value="Cbl_synth_MTase_CbiT"/>
</dbReference>
<dbReference type="Gene3D" id="3.40.1010.10">
    <property type="entry name" value="Cobalt-precorrin-4 Transmethylase, Domain 1"/>
    <property type="match status" value="1"/>
</dbReference>
<evidence type="ECO:0000256" key="3">
    <source>
        <dbReference type="ARBA" id="ARBA00004953"/>
    </source>
</evidence>
<dbReference type="InterPro" id="IPR014777">
    <property type="entry name" value="4pyrrole_Mease_sub1"/>
</dbReference>